<sequence length="233" mass="25242">MIGIAAIGYYLVVGRPRARRARVHTGLAALAPIMTAATVGNGPLTSTPGTSKLHLRGGYQGFHIEAWSETTDPRPAGSDDPSSPVNQFVVRCVGLNGRQPWNCQRRRVSLNPFAKDQLVFTASLDSESFLAGRLGQFIGLPPPDPELEQRLSGAGLLAEIAGLGHGPHSWLPHVRFVPPIDFTRGSRPPNVSWLECRVEVEHGLVPTAERFQQLLDCVVRLVHINARENPGSG</sequence>
<organism evidence="1 2">
    <name type="scientific">Pseudonocardia aurantiaca</name>
    <dbReference type="NCBI Taxonomy" id="75290"/>
    <lineage>
        <taxon>Bacteria</taxon>
        <taxon>Bacillati</taxon>
        <taxon>Actinomycetota</taxon>
        <taxon>Actinomycetes</taxon>
        <taxon>Pseudonocardiales</taxon>
        <taxon>Pseudonocardiaceae</taxon>
        <taxon>Pseudonocardia</taxon>
    </lineage>
</organism>
<keyword evidence="2" id="KW-1185">Reference proteome</keyword>
<dbReference type="Proteomes" id="UP001597145">
    <property type="component" value="Unassembled WGS sequence"/>
</dbReference>
<dbReference type="RefSeq" id="WP_343981031.1">
    <property type="nucleotide sequence ID" value="NZ_BAAAJG010000012.1"/>
</dbReference>
<comment type="caution">
    <text evidence="1">The sequence shown here is derived from an EMBL/GenBank/DDBJ whole genome shotgun (WGS) entry which is preliminary data.</text>
</comment>
<reference evidence="2" key="1">
    <citation type="journal article" date="2019" name="Int. J. Syst. Evol. Microbiol.">
        <title>The Global Catalogue of Microorganisms (GCM) 10K type strain sequencing project: providing services to taxonomists for standard genome sequencing and annotation.</title>
        <authorList>
            <consortium name="The Broad Institute Genomics Platform"/>
            <consortium name="The Broad Institute Genome Sequencing Center for Infectious Disease"/>
            <person name="Wu L."/>
            <person name="Ma J."/>
        </authorList>
    </citation>
    <scope>NUCLEOTIDE SEQUENCE [LARGE SCALE GENOMIC DNA]</scope>
    <source>
        <strain evidence="2">JCM 12165</strain>
    </source>
</reference>
<proteinExistence type="predicted"/>
<name>A0ABW4FPV0_9PSEU</name>
<dbReference type="EMBL" id="JBHUCP010000017">
    <property type="protein sequence ID" value="MFD1532242.1"/>
    <property type="molecule type" value="Genomic_DNA"/>
</dbReference>
<protein>
    <submittedName>
        <fullName evidence="1">Uncharacterized protein</fullName>
    </submittedName>
</protein>
<accession>A0ABW4FPV0</accession>
<gene>
    <name evidence="1" type="ORF">ACFSCY_22690</name>
</gene>
<evidence type="ECO:0000313" key="1">
    <source>
        <dbReference type="EMBL" id="MFD1532242.1"/>
    </source>
</evidence>
<evidence type="ECO:0000313" key="2">
    <source>
        <dbReference type="Proteomes" id="UP001597145"/>
    </source>
</evidence>